<dbReference type="InterPro" id="IPR008271">
    <property type="entry name" value="Ser/Thr_kinase_AS"/>
</dbReference>
<proteinExistence type="predicted"/>
<sequence length="742" mass="82034">MAPQDGAAAAVQQRRQQYPAQDSLTTNSYTPSSPRQIPSDFSPDAILEEGADSEDSPTEPLTPTSSHSPQFTTVKQTQTENYYPSFDYSRPQQQDSRLPPRASADQSSIWRPSSDEQAQQPPQQDSDQVNPPSLSRRSTRNSTASFKRTMTGLFRRSNSSLAAGEQQANANAASPPTSNPQPRASQSQEDPAKRNAVPVANRPPPTSNGMAKPNRRFSFHRSATTTRSNTPPSPGSPLDSPSDGINNLHPAPSANSALPSAKDFDNKRKNRSSTGLSLRGKTINFLTPNTPNGHGNGVPRSSRPRSRRASSFDSERANSRTRSPHTQHHADHNAYSAERQAFALAPDAGTGTKARRMSLSLPDEFMVDVAELTDEFEYQSKFLGRHGKHIGKGVASKVTLMMRKGCPEELYAVKEFRGKSSSETQDYYDKKVKSEFSLAKSLHHPNIVETFRLCKNHSRWNHVMEYCSEGDLFGLVQKGFFLGDNKRKDRNCIFKQLVQGVHYLHSHGIAHRDIKLDNLLLTADSKLKITDFGVSEVFSGTHPGLREAGGQCGQHMDDEVRLCSPGICGSLPYIAPEVIAKKDKYDPRGLDVWSSGVVLIYLTFGGAIWEKAAPGYGQYDDLVKGWEKWESKHEPGATMTDTDYPHQRAFDIGITPPALRRLLLRMLHPDPAKRININDVINNRWMKGVECCQVESYDDPCLLIDATKASSWNGSKKVFCHSHLPAKSQGHSLGKMPGQPGY</sequence>
<keyword evidence="2" id="KW-0067">ATP-binding</keyword>
<keyword evidence="6" id="KW-1185">Reference proteome</keyword>
<dbReference type="InterPro" id="IPR000719">
    <property type="entry name" value="Prot_kinase_dom"/>
</dbReference>
<evidence type="ECO:0000313" key="6">
    <source>
        <dbReference type="Proteomes" id="UP000887229"/>
    </source>
</evidence>
<evidence type="ECO:0000256" key="3">
    <source>
        <dbReference type="SAM" id="MobiDB-lite"/>
    </source>
</evidence>
<organism evidence="5 6">
    <name type="scientific">Emericellopsis atlantica</name>
    <dbReference type="NCBI Taxonomy" id="2614577"/>
    <lineage>
        <taxon>Eukaryota</taxon>
        <taxon>Fungi</taxon>
        <taxon>Dikarya</taxon>
        <taxon>Ascomycota</taxon>
        <taxon>Pezizomycotina</taxon>
        <taxon>Sordariomycetes</taxon>
        <taxon>Hypocreomycetidae</taxon>
        <taxon>Hypocreales</taxon>
        <taxon>Bionectriaceae</taxon>
        <taxon>Emericellopsis</taxon>
    </lineage>
</organism>
<dbReference type="EMBL" id="MU251255">
    <property type="protein sequence ID" value="KAG9254137.1"/>
    <property type="molecule type" value="Genomic_DNA"/>
</dbReference>
<name>A0A9P7ZLY3_9HYPO</name>
<dbReference type="Proteomes" id="UP000887229">
    <property type="component" value="Unassembled WGS sequence"/>
</dbReference>
<dbReference type="AlphaFoldDB" id="A0A9P7ZLY3"/>
<keyword evidence="5" id="KW-0418">Kinase</keyword>
<dbReference type="GO" id="GO:0005524">
    <property type="term" value="F:ATP binding"/>
    <property type="evidence" value="ECO:0007669"/>
    <property type="project" value="UniProtKB-KW"/>
</dbReference>
<evidence type="ECO:0000313" key="5">
    <source>
        <dbReference type="EMBL" id="KAG9254137.1"/>
    </source>
</evidence>
<feature type="compositionally biased region" description="Polar residues" evidence="3">
    <location>
        <begin position="284"/>
        <end position="293"/>
    </location>
</feature>
<protein>
    <submittedName>
        <fullName evidence="5">Serine/threonine-protein kinase hal4</fullName>
    </submittedName>
</protein>
<dbReference type="SMART" id="SM00220">
    <property type="entry name" value="S_TKc"/>
    <property type="match status" value="1"/>
</dbReference>
<dbReference type="OrthoDB" id="4062651at2759"/>
<reference evidence="5" key="1">
    <citation type="journal article" date="2021" name="IMA Fungus">
        <title>Genomic characterization of three marine fungi, including Emericellopsis atlantica sp. nov. with signatures of a generalist lifestyle and marine biomass degradation.</title>
        <authorList>
            <person name="Hagestad O.C."/>
            <person name="Hou L."/>
            <person name="Andersen J.H."/>
            <person name="Hansen E.H."/>
            <person name="Altermark B."/>
            <person name="Li C."/>
            <person name="Kuhnert E."/>
            <person name="Cox R.J."/>
            <person name="Crous P.W."/>
            <person name="Spatafora J.W."/>
            <person name="Lail K."/>
            <person name="Amirebrahimi M."/>
            <person name="Lipzen A."/>
            <person name="Pangilinan J."/>
            <person name="Andreopoulos W."/>
            <person name="Hayes R.D."/>
            <person name="Ng V."/>
            <person name="Grigoriev I.V."/>
            <person name="Jackson S.A."/>
            <person name="Sutton T.D.S."/>
            <person name="Dobson A.D.W."/>
            <person name="Rama T."/>
        </authorList>
    </citation>
    <scope>NUCLEOTIDE SEQUENCE</scope>
    <source>
        <strain evidence="5">TS7</strain>
    </source>
</reference>
<dbReference type="GO" id="GO:0004674">
    <property type="term" value="F:protein serine/threonine kinase activity"/>
    <property type="evidence" value="ECO:0007669"/>
    <property type="project" value="TreeGrafter"/>
</dbReference>
<keyword evidence="5" id="KW-0808">Transferase</keyword>
<evidence type="ECO:0000259" key="4">
    <source>
        <dbReference type="PROSITE" id="PS50011"/>
    </source>
</evidence>
<dbReference type="PANTHER" id="PTHR24346:SF76">
    <property type="entry name" value="NON-SPECIFIC SERINE_THREONINE PROTEIN KINASE"/>
    <property type="match status" value="1"/>
</dbReference>
<feature type="region of interest" description="Disordered" evidence="3">
    <location>
        <begin position="1"/>
        <end position="331"/>
    </location>
</feature>
<feature type="compositionally biased region" description="Acidic residues" evidence="3">
    <location>
        <begin position="46"/>
        <end position="57"/>
    </location>
</feature>
<evidence type="ECO:0000256" key="2">
    <source>
        <dbReference type="ARBA" id="ARBA00022840"/>
    </source>
</evidence>
<dbReference type="PROSITE" id="PS50011">
    <property type="entry name" value="PROTEIN_KINASE_DOM"/>
    <property type="match status" value="1"/>
</dbReference>
<keyword evidence="1" id="KW-0547">Nucleotide-binding</keyword>
<dbReference type="GeneID" id="70295947"/>
<dbReference type="GO" id="GO:0035556">
    <property type="term" value="P:intracellular signal transduction"/>
    <property type="evidence" value="ECO:0007669"/>
    <property type="project" value="TreeGrafter"/>
</dbReference>
<evidence type="ECO:0000256" key="1">
    <source>
        <dbReference type="ARBA" id="ARBA00022741"/>
    </source>
</evidence>
<dbReference type="InterPro" id="IPR011009">
    <property type="entry name" value="Kinase-like_dom_sf"/>
</dbReference>
<feature type="compositionally biased region" description="Polar residues" evidence="3">
    <location>
        <begin position="22"/>
        <end position="36"/>
    </location>
</feature>
<dbReference type="PROSITE" id="PS00108">
    <property type="entry name" value="PROTEIN_KINASE_ST"/>
    <property type="match status" value="1"/>
</dbReference>
<feature type="compositionally biased region" description="Polar residues" evidence="3">
    <location>
        <begin position="129"/>
        <end position="148"/>
    </location>
</feature>
<feature type="domain" description="Protein kinase" evidence="4">
    <location>
        <begin position="384"/>
        <end position="686"/>
    </location>
</feature>
<dbReference type="Pfam" id="PF00069">
    <property type="entry name" value="Pkinase"/>
    <property type="match status" value="1"/>
</dbReference>
<gene>
    <name evidence="5" type="ORF">F5Z01DRAFT_674453</name>
</gene>
<feature type="compositionally biased region" description="Low complexity" evidence="3">
    <location>
        <begin position="162"/>
        <end position="182"/>
    </location>
</feature>
<comment type="caution">
    <text evidence="5">The sequence shown here is derived from an EMBL/GenBank/DDBJ whole genome shotgun (WGS) entry which is preliminary data.</text>
</comment>
<feature type="compositionally biased region" description="Polar residues" evidence="3">
    <location>
        <begin position="59"/>
        <end position="82"/>
    </location>
</feature>
<feature type="compositionally biased region" description="Low complexity" evidence="3">
    <location>
        <begin position="7"/>
        <end position="21"/>
    </location>
</feature>
<feature type="compositionally biased region" description="Low complexity" evidence="3">
    <location>
        <begin position="115"/>
        <end position="128"/>
    </location>
</feature>
<feature type="compositionally biased region" description="Polar residues" evidence="3">
    <location>
        <begin position="221"/>
        <end position="230"/>
    </location>
</feature>
<accession>A0A9P7ZLY3</accession>
<dbReference type="Gene3D" id="1.10.510.10">
    <property type="entry name" value="Transferase(Phosphotransferase) domain 1"/>
    <property type="match status" value="1"/>
</dbReference>
<dbReference type="GO" id="GO:0005737">
    <property type="term" value="C:cytoplasm"/>
    <property type="evidence" value="ECO:0007669"/>
    <property type="project" value="TreeGrafter"/>
</dbReference>
<dbReference type="PANTHER" id="PTHR24346">
    <property type="entry name" value="MAP/MICROTUBULE AFFINITY-REGULATING KINASE"/>
    <property type="match status" value="1"/>
</dbReference>
<dbReference type="GO" id="GO:0000226">
    <property type="term" value="P:microtubule cytoskeleton organization"/>
    <property type="evidence" value="ECO:0007669"/>
    <property type="project" value="TreeGrafter"/>
</dbReference>
<dbReference type="RefSeq" id="XP_046118061.1">
    <property type="nucleotide sequence ID" value="XM_046265044.1"/>
</dbReference>
<dbReference type="SUPFAM" id="SSF56112">
    <property type="entry name" value="Protein kinase-like (PK-like)"/>
    <property type="match status" value="1"/>
</dbReference>
<feature type="compositionally biased region" description="Low complexity" evidence="3">
    <location>
        <begin position="236"/>
        <end position="261"/>
    </location>
</feature>